<evidence type="ECO:0000256" key="11">
    <source>
        <dbReference type="ARBA" id="ARBA00022723"/>
    </source>
</evidence>
<dbReference type="UniPathway" id="UPA00223"/>
<name>A0A501XKR2_9SPHN</name>
<evidence type="ECO:0000256" key="6">
    <source>
        <dbReference type="ARBA" id="ARBA00019425"/>
    </source>
</evidence>
<evidence type="ECO:0000256" key="7">
    <source>
        <dbReference type="ARBA" id="ARBA00022448"/>
    </source>
</evidence>
<organism evidence="17 18">
    <name type="scientific">Sandaracinobacter neustonicus</name>
    <dbReference type="NCBI Taxonomy" id="1715348"/>
    <lineage>
        <taxon>Bacteria</taxon>
        <taxon>Pseudomonadati</taxon>
        <taxon>Pseudomonadota</taxon>
        <taxon>Alphaproteobacteria</taxon>
        <taxon>Sphingomonadales</taxon>
        <taxon>Sphingosinicellaceae</taxon>
        <taxon>Sandaracinobacter</taxon>
    </lineage>
</organism>
<keyword evidence="8" id="KW-0816">Tricarboxylic acid cycle</keyword>
<reference evidence="17 18" key="1">
    <citation type="submission" date="2019-06" db="EMBL/GenBank/DDBJ databases">
        <authorList>
            <person name="Lee I."/>
            <person name="Jang G.I."/>
            <person name="Hwang C.Y."/>
        </authorList>
    </citation>
    <scope>NUCLEOTIDE SEQUENCE [LARGE SCALE GENOMIC DNA]</scope>
    <source>
        <strain evidence="17 18">PAMC 28131</strain>
    </source>
</reference>
<evidence type="ECO:0000256" key="5">
    <source>
        <dbReference type="ARBA" id="ARBA00011558"/>
    </source>
</evidence>
<keyword evidence="7" id="KW-0813">Transport</keyword>
<dbReference type="InterPro" id="IPR034804">
    <property type="entry name" value="SQR/QFR_C/D"/>
</dbReference>
<dbReference type="GO" id="GO:0016020">
    <property type="term" value="C:membrane"/>
    <property type="evidence" value="ECO:0007669"/>
    <property type="project" value="UniProtKB-SubCell"/>
</dbReference>
<feature type="transmembrane region" description="Helical" evidence="16">
    <location>
        <begin position="32"/>
        <end position="53"/>
    </location>
</feature>
<protein>
    <recommendedName>
        <fullName evidence="6">Succinate dehydrogenase hydrophobic membrane anchor subunit</fullName>
    </recommendedName>
</protein>
<keyword evidence="18" id="KW-1185">Reference proteome</keyword>
<evidence type="ECO:0000256" key="1">
    <source>
        <dbReference type="ARBA" id="ARBA00001971"/>
    </source>
</evidence>
<accession>A0A501XKR2</accession>
<dbReference type="Gene3D" id="1.20.1300.10">
    <property type="entry name" value="Fumarate reductase/succinate dehydrogenase, transmembrane subunit"/>
    <property type="match status" value="1"/>
</dbReference>
<dbReference type="SUPFAM" id="SSF81343">
    <property type="entry name" value="Fumarate reductase respiratory complex transmembrane subunits"/>
    <property type="match status" value="1"/>
</dbReference>
<keyword evidence="15 16" id="KW-0472">Membrane</keyword>
<dbReference type="CDD" id="cd03495">
    <property type="entry name" value="SQR_TypeC_SdhD_like"/>
    <property type="match status" value="1"/>
</dbReference>
<dbReference type="NCBIfam" id="TIGR02968">
    <property type="entry name" value="succ_dehyd_anc"/>
    <property type="match status" value="1"/>
</dbReference>
<gene>
    <name evidence="17" type="primary">sdhD</name>
    <name evidence="17" type="ORF">FJQ54_09720</name>
</gene>
<evidence type="ECO:0000256" key="16">
    <source>
        <dbReference type="SAM" id="Phobius"/>
    </source>
</evidence>
<dbReference type="InterPro" id="IPR000701">
    <property type="entry name" value="SuccDH_FuR_B_TM-su"/>
</dbReference>
<dbReference type="OrthoDB" id="9809280at2"/>
<dbReference type="Proteomes" id="UP000319897">
    <property type="component" value="Unassembled WGS sequence"/>
</dbReference>
<evidence type="ECO:0000256" key="9">
    <source>
        <dbReference type="ARBA" id="ARBA00022617"/>
    </source>
</evidence>
<dbReference type="InterPro" id="IPR014312">
    <property type="entry name" value="Succ_DH_anchor"/>
</dbReference>
<comment type="pathway">
    <text evidence="4">Carbohydrate metabolism; tricarboxylic acid cycle.</text>
</comment>
<proteinExistence type="predicted"/>
<comment type="subunit">
    <text evidence="5">Part of an enzyme complex containing four subunits: a flavoprotein, an iron-sulfur protein, plus two membrane-anchoring proteins, SdhC and SdhD.</text>
</comment>
<evidence type="ECO:0000256" key="3">
    <source>
        <dbReference type="ARBA" id="ARBA00004141"/>
    </source>
</evidence>
<comment type="subcellular location">
    <subcellularLocation>
        <location evidence="3">Membrane</location>
        <topology evidence="3">Multi-pass membrane protein</topology>
    </subcellularLocation>
</comment>
<keyword evidence="9" id="KW-0349">Heme</keyword>
<dbReference type="RefSeq" id="WP_140928218.1">
    <property type="nucleotide sequence ID" value="NZ_VFSU01000024.1"/>
</dbReference>
<keyword evidence="14" id="KW-0408">Iron</keyword>
<comment type="cofactor">
    <cofactor evidence="1">
        <name>heme</name>
        <dbReference type="ChEBI" id="CHEBI:30413"/>
    </cofactor>
</comment>
<dbReference type="GO" id="GO:0006099">
    <property type="term" value="P:tricarboxylic acid cycle"/>
    <property type="evidence" value="ECO:0007669"/>
    <property type="project" value="UniProtKB-UniPathway"/>
</dbReference>
<keyword evidence="13 16" id="KW-1133">Transmembrane helix</keyword>
<evidence type="ECO:0000256" key="12">
    <source>
        <dbReference type="ARBA" id="ARBA00022982"/>
    </source>
</evidence>
<evidence type="ECO:0000313" key="17">
    <source>
        <dbReference type="EMBL" id="TPE61160.1"/>
    </source>
</evidence>
<evidence type="ECO:0000256" key="8">
    <source>
        <dbReference type="ARBA" id="ARBA00022532"/>
    </source>
</evidence>
<dbReference type="GO" id="GO:0020037">
    <property type="term" value="F:heme binding"/>
    <property type="evidence" value="ECO:0007669"/>
    <property type="project" value="InterPro"/>
</dbReference>
<feature type="transmembrane region" description="Helical" evidence="16">
    <location>
        <begin position="59"/>
        <end position="81"/>
    </location>
</feature>
<keyword evidence="10 16" id="KW-0812">Transmembrane</keyword>
<dbReference type="AlphaFoldDB" id="A0A501XKR2"/>
<evidence type="ECO:0000256" key="10">
    <source>
        <dbReference type="ARBA" id="ARBA00022692"/>
    </source>
</evidence>
<comment type="caution">
    <text evidence="17">The sequence shown here is derived from an EMBL/GenBank/DDBJ whole genome shotgun (WGS) entry which is preliminary data.</text>
</comment>
<dbReference type="GO" id="GO:0046872">
    <property type="term" value="F:metal ion binding"/>
    <property type="evidence" value="ECO:0007669"/>
    <property type="project" value="UniProtKB-KW"/>
</dbReference>
<evidence type="ECO:0000256" key="4">
    <source>
        <dbReference type="ARBA" id="ARBA00005163"/>
    </source>
</evidence>
<evidence type="ECO:0000256" key="14">
    <source>
        <dbReference type="ARBA" id="ARBA00023004"/>
    </source>
</evidence>
<evidence type="ECO:0000313" key="18">
    <source>
        <dbReference type="Proteomes" id="UP000319897"/>
    </source>
</evidence>
<dbReference type="Pfam" id="PF01127">
    <property type="entry name" value="Sdh_cyt"/>
    <property type="match status" value="1"/>
</dbReference>
<dbReference type="EMBL" id="VFSU01000024">
    <property type="protein sequence ID" value="TPE61160.1"/>
    <property type="molecule type" value="Genomic_DNA"/>
</dbReference>
<sequence length="130" mass="13902">MATKFQSASGLKQVRGLGSAKSGVHHWWLQRVTAVGTFALALWFIASLILLPSLDHGSVVAWIGQPLVAVPLLLLTVSVFWHARLGSQVLIEDYVHSEGLKLLAVVALNFFNLGVGAIAVFSIARIAFGA</sequence>
<keyword evidence="11" id="KW-0479">Metal-binding</keyword>
<keyword evidence="12" id="KW-0249">Electron transport</keyword>
<feature type="transmembrane region" description="Helical" evidence="16">
    <location>
        <begin position="102"/>
        <end position="128"/>
    </location>
</feature>
<evidence type="ECO:0000256" key="2">
    <source>
        <dbReference type="ARBA" id="ARBA00004050"/>
    </source>
</evidence>
<evidence type="ECO:0000256" key="13">
    <source>
        <dbReference type="ARBA" id="ARBA00022989"/>
    </source>
</evidence>
<evidence type="ECO:0000256" key="15">
    <source>
        <dbReference type="ARBA" id="ARBA00023136"/>
    </source>
</evidence>
<comment type="function">
    <text evidence="2">Membrane-anchoring subunit of succinate dehydrogenase (SDH).</text>
</comment>